<evidence type="ECO:0000313" key="8">
    <source>
        <dbReference type="EMBL" id="SMF93841.1"/>
    </source>
</evidence>
<keyword evidence="2 4" id="KW-0807">Transducer</keyword>
<keyword evidence="5" id="KW-1133">Transmembrane helix</keyword>
<proteinExistence type="inferred from homology"/>
<dbReference type="GO" id="GO:0006935">
    <property type="term" value="P:chemotaxis"/>
    <property type="evidence" value="ECO:0007669"/>
    <property type="project" value="InterPro"/>
</dbReference>
<keyword evidence="9" id="KW-1185">Reference proteome</keyword>
<organism evidence="8 9">
    <name type="scientific">Methylomagnum ishizawai</name>
    <dbReference type="NCBI Taxonomy" id="1760988"/>
    <lineage>
        <taxon>Bacteria</taxon>
        <taxon>Pseudomonadati</taxon>
        <taxon>Pseudomonadota</taxon>
        <taxon>Gammaproteobacteria</taxon>
        <taxon>Methylococcales</taxon>
        <taxon>Methylococcaceae</taxon>
        <taxon>Methylomagnum</taxon>
    </lineage>
</organism>
<dbReference type="GO" id="GO:0016020">
    <property type="term" value="C:membrane"/>
    <property type="evidence" value="ECO:0007669"/>
    <property type="project" value="UniProtKB-SubCell"/>
</dbReference>
<dbReference type="InterPro" id="IPR004090">
    <property type="entry name" value="Chemotax_Me-accpt_rcpt"/>
</dbReference>
<dbReference type="PRINTS" id="PR00260">
    <property type="entry name" value="CHEMTRNSDUCR"/>
</dbReference>
<dbReference type="PANTHER" id="PTHR32089">
    <property type="entry name" value="METHYL-ACCEPTING CHEMOTAXIS PROTEIN MCPB"/>
    <property type="match status" value="1"/>
</dbReference>
<feature type="transmembrane region" description="Helical" evidence="5">
    <location>
        <begin position="15"/>
        <end position="32"/>
    </location>
</feature>
<dbReference type="GO" id="GO:0007165">
    <property type="term" value="P:signal transduction"/>
    <property type="evidence" value="ECO:0007669"/>
    <property type="project" value="UniProtKB-KW"/>
</dbReference>
<dbReference type="InterPro" id="IPR003660">
    <property type="entry name" value="HAMP_dom"/>
</dbReference>
<dbReference type="SUPFAM" id="SSF58104">
    <property type="entry name" value="Methyl-accepting chemotaxis protein (MCP) signaling domain"/>
    <property type="match status" value="1"/>
</dbReference>
<gene>
    <name evidence="8" type="ORF">SAMN02949497_1133</name>
</gene>
<dbReference type="Pfam" id="PF00015">
    <property type="entry name" value="MCPsignal"/>
    <property type="match status" value="1"/>
</dbReference>
<keyword evidence="5" id="KW-0812">Transmembrane</keyword>
<dbReference type="CDD" id="cd06225">
    <property type="entry name" value="HAMP"/>
    <property type="match status" value="1"/>
</dbReference>
<name>A0A1Y6CTT6_9GAMM</name>
<dbReference type="SMART" id="SM00304">
    <property type="entry name" value="HAMP"/>
    <property type="match status" value="1"/>
</dbReference>
<dbReference type="Gene3D" id="1.10.287.950">
    <property type="entry name" value="Methyl-accepting chemotaxis protein"/>
    <property type="match status" value="1"/>
</dbReference>
<dbReference type="STRING" id="1760988.SAMN02949497_1133"/>
<evidence type="ECO:0000313" key="9">
    <source>
        <dbReference type="Proteomes" id="UP000192923"/>
    </source>
</evidence>
<accession>A0A1Y6CTT6</accession>
<evidence type="ECO:0000259" key="7">
    <source>
        <dbReference type="PROSITE" id="PS50885"/>
    </source>
</evidence>
<dbReference type="OrthoDB" id="9781845at2"/>
<dbReference type="SMART" id="SM00283">
    <property type="entry name" value="MA"/>
    <property type="match status" value="1"/>
</dbReference>
<comment type="subcellular location">
    <subcellularLocation>
        <location evidence="1">Membrane</location>
    </subcellularLocation>
</comment>
<dbReference type="Pfam" id="PF00672">
    <property type="entry name" value="HAMP"/>
    <property type="match status" value="1"/>
</dbReference>
<dbReference type="AlphaFoldDB" id="A0A1Y6CTT6"/>
<dbReference type="RefSeq" id="WP_085210718.1">
    <property type="nucleotide sequence ID" value="NZ_FXAM01000001.1"/>
</dbReference>
<sequence>MFKFITESLSLARQMYLNTVVGIIGIAAMATVDVYHPNDDGTNSSIIVGIAVATSLLMLSLATFLGNSANRRAETLVNGLNAIAEGDFTHRIRLSGQDEFAWMADRGNTVSKNLAKTIRDILDGAGQLSQAAEHLSNITTQSRQRVFNQNMQTEQVASAMTEMSTTVHQVAQNASRAAEAAQDADQQAKSGMSVVKSTIQSIDSLASEVGRTSEAINKLKEDSVSIGAVLDVIRGIAEQTNLLALNAAIEAARAGEQGRGFAVVADEVRTLASRTQQSTQEIQGMIERLQTGANQAVAAMAQGKTAAMNSVDQAVNAGRSLETINRYIDTIKDMNTQIAAAAEEQSVTAEEINRNVVNISGISRDTADGAEQTANASGQLARLASQLQDQVGRFRIGLAR</sequence>
<evidence type="ECO:0000256" key="4">
    <source>
        <dbReference type="PROSITE-ProRule" id="PRU00284"/>
    </source>
</evidence>
<dbReference type="CDD" id="cd11386">
    <property type="entry name" value="MCP_signal"/>
    <property type="match status" value="1"/>
</dbReference>
<dbReference type="Proteomes" id="UP000192923">
    <property type="component" value="Unassembled WGS sequence"/>
</dbReference>
<dbReference type="PROSITE" id="PS50885">
    <property type="entry name" value="HAMP"/>
    <property type="match status" value="1"/>
</dbReference>
<keyword evidence="5" id="KW-0472">Membrane</keyword>
<evidence type="ECO:0000256" key="2">
    <source>
        <dbReference type="ARBA" id="ARBA00023224"/>
    </source>
</evidence>
<dbReference type="PROSITE" id="PS50111">
    <property type="entry name" value="CHEMOTAXIS_TRANSDUC_2"/>
    <property type="match status" value="1"/>
</dbReference>
<dbReference type="InterPro" id="IPR004089">
    <property type="entry name" value="MCPsignal_dom"/>
</dbReference>
<dbReference type="EMBL" id="FXAM01000001">
    <property type="protein sequence ID" value="SMF93841.1"/>
    <property type="molecule type" value="Genomic_DNA"/>
</dbReference>
<dbReference type="GO" id="GO:0004888">
    <property type="term" value="F:transmembrane signaling receptor activity"/>
    <property type="evidence" value="ECO:0007669"/>
    <property type="project" value="InterPro"/>
</dbReference>
<comment type="similarity">
    <text evidence="3">Belongs to the methyl-accepting chemotaxis (MCP) protein family.</text>
</comment>
<feature type="domain" description="Methyl-accepting transducer" evidence="6">
    <location>
        <begin position="124"/>
        <end position="360"/>
    </location>
</feature>
<dbReference type="FunFam" id="1.10.287.950:FF:000001">
    <property type="entry name" value="Methyl-accepting chemotaxis sensory transducer"/>
    <property type="match status" value="1"/>
</dbReference>
<feature type="domain" description="HAMP" evidence="7">
    <location>
        <begin position="67"/>
        <end position="119"/>
    </location>
</feature>
<dbReference type="PANTHER" id="PTHR32089:SF112">
    <property type="entry name" value="LYSOZYME-LIKE PROTEIN-RELATED"/>
    <property type="match status" value="1"/>
</dbReference>
<evidence type="ECO:0000256" key="3">
    <source>
        <dbReference type="ARBA" id="ARBA00029447"/>
    </source>
</evidence>
<protein>
    <submittedName>
        <fullName evidence="8">Methyl-accepting chemotaxis protein</fullName>
    </submittedName>
</protein>
<feature type="transmembrane region" description="Helical" evidence="5">
    <location>
        <begin position="44"/>
        <end position="65"/>
    </location>
</feature>
<evidence type="ECO:0000256" key="1">
    <source>
        <dbReference type="ARBA" id="ARBA00004370"/>
    </source>
</evidence>
<evidence type="ECO:0000259" key="6">
    <source>
        <dbReference type="PROSITE" id="PS50111"/>
    </source>
</evidence>
<reference evidence="8 9" key="1">
    <citation type="submission" date="2016-12" db="EMBL/GenBank/DDBJ databases">
        <authorList>
            <person name="Song W.-J."/>
            <person name="Kurnit D.M."/>
        </authorList>
    </citation>
    <scope>NUCLEOTIDE SEQUENCE [LARGE SCALE GENOMIC DNA]</scope>
    <source>
        <strain evidence="8 9">175</strain>
    </source>
</reference>
<evidence type="ECO:0000256" key="5">
    <source>
        <dbReference type="SAM" id="Phobius"/>
    </source>
</evidence>